<feature type="domain" description="IQCH-like ATP-grasp" evidence="2">
    <location>
        <begin position="61"/>
        <end position="129"/>
    </location>
</feature>
<dbReference type="InterPro" id="IPR038752">
    <property type="entry name" value="IQCH"/>
</dbReference>
<dbReference type="PANTHER" id="PTHR14465">
    <property type="entry name" value="IQ DOMAIN-CONTAINING PROTEIN H"/>
    <property type="match status" value="1"/>
</dbReference>
<reference evidence="3" key="2">
    <citation type="submission" date="2025-09" db="UniProtKB">
        <authorList>
            <consortium name="Ensembl"/>
        </authorList>
    </citation>
    <scope>IDENTIFICATION</scope>
</reference>
<reference evidence="3" key="1">
    <citation type="submission" date="2025-08" db="UniProtKB">
        <authorList>
            <consortium name="Ensembl"/>
        </authorList>
    </citation>
    <scope>IDENTIFICATION</scope>
</reference>
<dbReference type="STRING" id="28743.ENSCVAP00000023971"/>
<accession>A0A3Q2DVQ3</accession>
<keyword evidence="1" id="KW-0812">Transmembrane</keyword>
<dbReference type="InterPro" id="IPR056855">
    <property type="entry name" value="ATP-grasp_IQCH"/>
</dbReference>
<proteinExistence type="predicted"/>
<keyword evidence="4" id="KW-1185">Reference proteome</keyword>
<evidence type="ECO:0000259" key="2">
    <source>
        <dbReference type="Pfam" id="PF24923"/>
    </source>
</evidence>
<dbReference type="Pfam" id="PF24923">
    <property type="entry name" value="ATP-grasp_IQCH"/>
    <property type="match status" value="1"/>
</dbReference>
<protein>
    <recommendedName>
        <fullName evidence="2">IQCH-like ATP-grasp domain-containing protein</fullName>
    </recommendedName>
</protein>
<evidence type="ECO:0000313" key="3">
    <source>
        <dbReference type="Ensembl" id="ENSCVAP00000023971.1"/>
    </source>
</evidence>
<dbReference type="PANTHER" id="PTHR14465:SF0">
    <property type="entry name" value="IQ DOMAIN-CONTAINING PROTEIN H"/>
    <property type="match status" value="1"/>
</dbReference>
<dbReference type="Ensembl" id="ENSCVAT00000005375.1">
    <property type="protein sequence ID" value="ENSCVAP00000023971.1"/>
    <property type="gene ID" value="ENSCVAG00000007712.1"/>
</dbReference>
<keyword evidence="1" id="KW-1133">Transmembrane helix</keyword>
<feature type="transmembrane region" description="Helical" evidence="1">
    <location>
        <begin position="12"/>
        <end position="32"/>
    </location>
</feature>
<organism evidence="3 4">
    <name type="scientific">Cyprinodon variegatus</name>
    <name type="common">Sheepshead minnow</name>
    <dbReference type="NCBI Taxonomy" id="28743"/>
    <lineage>
        <taxon>Eukaryota</taxon>
        <taxon>Metazoa</taxon>
        <taxon>Chordata</taxon>
        <taxon>Craniata</taxon>
        <taxon>Vertebrata</taxon>
        <taxon>Euteleostomi</taxon>
        <taxon>Actinopterygii</taxon>
        <taxon>Neopterygii</taxon>
        <taxon>Teleostei</taxon>
        <taxon>Neoteleostei</taxon>
        <taxon>Acanthomorphata</taxon>
        <taxon>Ovalentaria</taxon>
        <taxon>Atherinomorphae</taxon>
        <taxon>Cyprinodontiformes</taxon>
        <taxon>Cyprinodontidae</taxon>
        <taxon>Cyprinodon</taxon>
    </lineage>
</organism>
<sequence>MEFVKRHSGMFSTLAAITGPYSIIIVTVLICGGQNGCREWWRQTPFRECRPSNSYASGAWGEVTMLSCGNQLHGSCHLDDVGSAVPQTSVHPEILQAICMCVAQACQQHFIMGYISIALVTFEDHSTMKH</sequence>
<evidence type="ECO:0000256" key="1">
    <source>
        <dbReference type="SAM" id="Phobius"/>
    </source>
</evidence>
<keyword evidence="1" id="KW-0472">Membrane</keyword>
<evidence type="ECO:0000313" key="4">
    <source>
        <dbReference type="Proteomes" id="UP000265020"/>
    </source>
</evidence>
<dbReference type="Proteomes" id="UP000265020">
    <property type="component" value="Unassembled WGS sequence"/>
</dbReference>
<name>A0A3Q2DVQ3_CYPVA</name>